<keyword evidence="2" id="KW-1185">Reference proteome</keyword>
<proteinExistence type="predicted"/>
<evidence type="ECO:0000313" key="2">
    <source>
        <dbReference type="Proteomes" id="UP000466535"/>
    </source>
</evidence>
<comment type="caution">
    <text evidence="1">The sequence shown here is derived from an EMBL/GenBank/DDBJ whole genome shotgun (WGS) entry which is preliminary data.</text>
</comment>
<name>A0A6B0T4E9_9EURY</name>
<protein>
    <submittedName>
        <fullName evidence="1">Uncharacterized protein</fullName>
    </submittedName>
</protein>
<dbReference type="AlphaFoldDB" id="A0A6B0T4E9"/>
<dbReference type="Proteomes" id="UP000466535">
    <property type="component" value="Unassembled WGS sequence"/>
</dbReference>
<gene>
    <name evidence="1" type="ORF">GRX03_15145</name>
</gene>
<evidence type="ECO:0000313" key="1">
    <source>
        <dbReference type="EMBL" id="MXR52934.1"/>
    </source>
</evidence>
<organism evidence="1 2">
    <name type="scientific">Halovenus carboxidivorans</name>
    <dbReference type="NCBI Taxonomy" id="2692199"/>
    <lineage>
        <taxon>Archaea</taxon>
        <taxon>Methanobacteriati</taxon>
        <taxon>Methanobacteriota</taxon>
        <taxon>Stenosarchaea group</taxon>
        <taxon>Halobacteria</taxon>
        <taxon>Halobacteriales</taxon>
        <taxon>Haloarculaceae</taxon>
        <taxon>Halovenus</taxon>
    </lineage>
</organism>
<dbReference type="EMBL" id="WUUT01000007">
    <property type="protein sequence ID" value="MXR52934.1"/>
    <property type="molecule type" value="Genomic_DNA"/>
</dbReference>
<accession>A0A6B0T4E9</accession>
<reference evidence="1 2" key="1">
    <citation type="submission" date="2019-12" db="EMBL/GenBank/DDBJ databases">
        <title>Isolation and characterization of three novel carbon monoxide-oxidizing members of Halobacteria from salione crusts and soils.</title>
        <authorList>
            <person name="Myers M.R."/>
            <person name="King G.M."/>
        </authorList>
    </citation>
    <scope>NUCLEOTIDE SEQUENCE [LARGE SCALE GENOMIC DNA]</scope>
    <source>
        <strain evidence="1 2">WSH3</strain>
    </source>
</reference>
<sequence length="175" mass="19992">MDAELIENYLDYYEQTQGVLPERLHGFGEQYREQGYLTRNQLYDIAYESSTRSAYHVEKNPEDRCRQVTANVLLVEDDFSKLQLLTGLRGFKAPTASCVVTALDPESHAVVDTRVWATLERFGHVEGRKESFSPADYVTMIEPIRDIAAETGYTAEEVGYALFAYDDKHREGTLH</sequence>